<dbReference type="InParanoid" id="A0A673XSV9"/>
<keyword evidence="3" id="KW-0067">ATP-binding</keyword>
<dbReference type="GO" id="GO:0006412">
    <property type="term" value="P:translation"/>
    <property type="evidence" value="ECO:0007669"/>
    <property type="project" value="UniProtKB-KW"/>
</dbReference>
<sequence>QKRLASCRGVHQFIYLPPEKIHSYTCDDFTNVTSKIMAKVGRNLHNQAHHPLWLIIEQIKGNPLFSVHDNLSPVVTTEQNFDSLLIRADHSRWKRGDSYYLNRGTMLHAHISAHQRELVRSGLDAFLHYPVFHQMLGVRLFSNHQLLAKVLSSLRDPSPLCLNPSFPLLYLPSSFSSLLSFTHPSFEMEVYFQDDWLEVLDCGVMEQELVSMAVDTHANIHRQMHTLMHMGPQGYTENDFYDLVRSIGRDLVEKINQFTHPNSHPSHIQVRQHSLNKMYSSGTQTAGQGRHH</sequence>
<dbReference type="GO" id="GO:0005524">
    <property type="term" value="F:ATP binding"/>
    <property type="evidence" value="ECO:0007669"/>
    <property type="project" value="UniProtKB-KW"/>
</dbReference>
<keyword evidence="5" id="KW-0030">Aminoacyl-tRNA synthetase</keyword>
<evidence type="ECO:0000256" key="4">
    <source>
        <dbReference type="ARBA" id="ARBA00022917"/>
    </source>
</evidence>
<feature type="domain" description="Phenylalanyl-tRNA synthetase" evidence="6">
    <location>
        <begin position="78"/>
        <end position="213"/>
    </location>
</feature>
<dbReference type="Proteomes" id="UP000472277">
    <property type="component" value="Chromosome 6"/>
</dbReference>
<dbReference type="InterPro" id="IPR045864">
    <property type="entry name" value="aa-tRNA-synth_II/BPL/LPL"/>
</dbReference>
<evidence type="ECO:0000259" key="6">
    <source>
        <dbReference type="Pfam" id="PF01409"/>
    </source>
</evidence>
<evidence type="ECO:0000256" key="1">
    <source>
        <dbReference type="ARBA" id="ARBA00022598"/>
    </source>
</evidence>
<dbReference type="SUPFAM" id="SSF55681">
    <property type="entry name" value="Class II aaRS and biotin synthetases"/>
    <property type="match status" value="1"/>
</dbReference>
<keyword evidence="2" id="KW-0547">Nucleotide-binding</keyword>
<dbReference type="GeneTree" id="ENSGT00940000158071"/>
<dbReference type="OMA" id="HRAWASK"/>
<name>A0A673XSV9_SALTR</name>
<evidence type="ECO:0000313" key="8">
    <source>
        <dbReference type="Proteomes" id="UP000472277"/>
    </source>
</evidence>
<dbReference type="AlphaFoldDB" id="A0A673XSV9"/>
<proteinExistence type="predicted"/>
<dbReference type="InterPro" id="IPR002319">
    <property type="entry name" value="Phenylalanyl-tRNA_Synthase"/>
</dbReference>
<accession>A0A673XSV9</accession>
<reference evidence="7" key="2">
    <citation type="submission" date="2025-09" db="UniProtKB">
        <authorList>
            <consortium name="Ensembl"/>
        </authorList>
    </citation>
    <scope>IDENTIFICATION</scope>
</reference>
<dbReference type="Pfam" id="PF01409">
    <property type="entry name" value="tRNA-synt_2d"/>
    <property type="match status" value="1"/>
</dbReference>
<organism evidence="7 8">
    <name type="scientific">Salmo trutta</name>
    <name type="common">Brown trout</name>
    <dbReference type="NCBI Taxonomy" id="8032"/>
    <lineage>
        <taxon>Eukaryota</taxon>
        <taxon>Metazoa</taxon>
        <taxon>Chordata</taxon>
        <taxon>Craniata</taxon>
        <taxon>Vertebrata</taxon>
        <taxon>Euteleostomi</taxon>
        <taxon>Actinopterygii</taxon>
        <taxon>Neopterygii</taxon>
        <taxon>Teleostei</taxon>
        <taxon>Protacanthopterygii</taxon>
        <taxon>Salmoniformes</taxon>
        <taxon>Salmonidae</taxon>
        <taxon>Salmoninae</taxon>
        <taxon>Salmo</taxon>
    </lineage>
</organism>
<evidence type="ECO:0000313" key="7">
    <source>
        <dbReference type="Ensembl" id="ENSSTUP00000024072.1"/>
    </source>
</evidence>
<reference evidence="7" key="1">
    <citation type="submission" date="2025-08" db="UniProtKB">
        <authorList>
            <consortium name="Ensembl"/>
        </authorList>
    </citation>
    <scope>IDENTIFICATION</scope>
</reference>
<dbReference type="GO" id="GO:0004812">
    <property type="term" value="F:aminoacyl-tRNA ligase activity"/>
    <property type="evidence" value="ECO:0007669"/>
    <property type="project" value="UniProtKB-KW"/>
</dbReference>
<keyword evidence="1" id="KW-0436">Ligase</keyword>
<keyword evidence="4" id="KW-0648">Protein biosynthesis</keyword>
<keyword evidence="8" id="KW-1185">Reference proteome</keyword>
<evidence type="ECO:0000256" key="5">
    <source>
        <dbReference type="ARBA" id="ARBA00023146"/>
    </source>
</evidence>
<dbReference type="Ensembl" id="ENSSTUT00000025259.1">
    <property type="protein sequence ID" value="ENSSTUP00000024072.1"/>
    <property type="gene ID" value="ENSSTUG00000010525.1"/>
</dbReference>
<evidence type="ECO:0000256" key="2">
    <source>
        <dbReference type="ARBA" id="ARBA00022741"/>
    </source>
</evidence>
<dbReference type="GO" id="GO:0000049">
    <property type="term" value="F:tRNA binding"/>
    <property type="evidence" value="ECO:0007669"/>
    <property type="project" value="InterPro"/>
</dbReference>
<dbReference type="GO" id="GO:0043039">
    <property type="term" value="P:tRNA aminoacylation"/>
    <property type="evidence" value="ECO:0007669"/>
    <property type="project" value="InterPro"/>
</dbReference>
<dbReference type="Gene3D" id="3.30.930.10">
    <property type="entry name" value="Bira Bifunctional Protein, Domain 2"/>
    <property type="match status" value="2"/>
</dbReference>
<gene>
    <name evidence="7" type="primary">FARS2</name>
</gene>
<evidence type="ECO:0000256" key="3">
    <source>
        <dbReference type="ARBA" id="ARBA00022840"/>
    </source>
</evidence>
<protein>
    <submittedName>
        <fullName evidence="7">Phenylalanyl-tRNA synthetase 2, mitochondrial</fullName>
    </submittedName>
</protein>